<evidence type="ECO:0000259" key="7">
    <source>
        <dbReference type="Pfam" id="PF01435"/>
    </source>
</evidence>
<proteinExistence type="inferred from homology"/>
<protein>
    <recommendedName>
        <fullName evidence="7">Peptidase M48 domain-containing protein</fullName>
    </recommendedName>
</protein>
<gene>
    <name evidence="8" type="ORF">DCAF_LOCUS13901</name>
</gene>
<keyword evidence="3 6" id="KW-0378">Hydrolase</keyword>
<keyword evidence="2" id="KW-0479">Metal-binding</keyword>
<evidence type="ECO:0000313" key="8">
    <source>
        <dbReference type="EMBL" id="CAK7338853.1"/>
    </source>
</evidence>
<dbReference type="InterPro" id="IPR001915">
    <property type="entry name" value="Peptidase_M48"/>
</dbReference>
<evidence type="ECO:0000256" key="4">
    <source>
        <dbReference type="ARBA" id="ARBA00022833"/>
    </source>
</evidence>
<comment type="caution">
    <text evidence="8">The sequence shown here is derived from an EMBL/GenBank/DDBJ whole genome shotgun (WGS) entry which is preliminary data.</text>
</comment>
<comment type="similarity">
    <text evidence="6">Belongs to the peptidase M48 family.</text>
</comment>
<reference evidence="8 9" key="1">
    <citation type="submission" date="2024-01" db="EMBL/GenBank/DDBJ databases">
        <authorList>
            <person name="Waweru B."/>
        </authorList>
    </citation>
    <scope>NUCLEOTIDE SEQUENCE [LARGE SCALE GENOMIC DNA]</scope>
</reference>
<dbReference type="Proteomes" id="UP001314170">
    <property type="component" value="Unassembled WGS sequence"/>
</dbReference>
<dbReference type="GO" id="GO:0004222">
    <property type="term" value="F:metalloendopeptidase activity"/>
    <property type="evidence" value="ECO:0007669"/>
    <property type="project" value="InterPro"/>
</dbReference>
<dbReference type="GO" id="GO:0046872">
    <property type="term" value="F:metal ion binding"/>
    <property type="evidence" value="ECO:0007669"/>
    <property type="project" value="UniProtKB-KW"/>
</dbReference>
<evidence type="ECO:0000256" key="3">
    <source>
        <dbReference type="ARBA" id="ARBA00022801"/>
    </source>
</evidence>
<evidence type="ECO:0000256" key="1">
    <source>
        <dbReference type="ARBA" id="ARBA00022670"/>
    </source>
</evidence>
<dbReference type="GO" id="GO:0006508">
    <property type="term" value="P:proteolysis"/>
    <property type="evidence" value="ECO:0007669"/>
    <property type="project" value="UniProtKB-KW"/>
</dbReference>
<dbReference type="EMBL" id="CAWUPB010001156">
    <property type="protein sequence ID" value="CAK7338853.1"/>
    <property type="molecule type" value="Genomic_DNA"/>
</dbReference>
<dbReference type="Pfam" id="PF01435">
    <property type="entry name" value="Peptidase_M48"/>
    <property type="match status" value="1"/>
</dbReference>
<dbReference type="AlphaFoldDB" id="A0AAV1RS16"/>
<comment type="cofactor">
    <cofactor evidence="6">
        <name>Zn(2+)</name>
        <dbReference type="ChEBI" id="CHEBI:29105"/>
    </cofactor>
    <text evidence="6">Binds 1 zinc ion per subunit.</text>
</comment>
<feature type="domain" description="Peptidase M48" evidence="7">
    <location>
        <begin position="23"/>
        <end position="48"/>
    </location>
</feature>
<keyword evidence="4 6" id="KW-0862">Zinc</keyword>
<evidence type="ECO:0000256" key="2">
    <source>
        <dbReference type="ARBA" id="ARBA00022723"/>
    </source>
</evidence>
<keyword evidence="1 6" id="KW-0645">Protease</keyword>
<evidence type="ECO:0000256" key="6">
    <source>
        <dbReference type="RuleBase" id="RU003983"/>
    </source>
</evidence>
<accession>A0AAV1RS16</accession>
<name>A0AAV1RS16_9ROSI</name>
<organism evidence="8 9">
    <name type="scientific">Dovyalis caffra</name>
    <dbReference type="NCBI Taxonomy" id="77055"/>
    <lineage>
        <taxon>Eukaryota</taxon>
        <taxon>Viridiplantae</taxon>
        <taxon>Streptophyta</taxon>
        <taxon>Embryophyta</taxon>
        <taxon>Tracheophyta</taxon>
        <taxon>Spermatophyta</taxon>
        <taxon>Magnoliopsida</taxon>
        <taxon>eudicotyledons</taxon>
        <taxon>Gunneridae</taxon>
        <taxon>Pentapetalae</taxon>
        <taxon>rosids</taxon>
        <taxon>fabids</taxon>
        <taxon>Malpighiales</taxon>
        <taxon>Salicaceae</taxon>
        <taxon>Flacourtieae</taxon>
        <taxon>Dovyalis</taxon>
    </lineage>
</organism>
<evidence type="ECO:0000313" key="9">
    <source>
        <dbReference type="Proteomes" id="UP001314170"/>
    </source>
</evidence>
<keyword evidence="9" id="KW-1185">Reference proteome</keyword>
<evidence type="ECO:0000256" key="5">
    <source>
        <dbReference type="ARBA" id="ARBA00023049"/>
    </source>
</evidence>
<keyword evidence="5 6" id="KW-0482">Metalloprotease</keyword>
<sequence length="131" mass="14861">MLDDDSDEDEKDNVHKSVIPCKNRIVLYRGLLEDLESDADIAAIIGHEQILRYVRDTKIRVIHDLRVPAISHNDAWLPSITHHPSPSGPLDVPVSRMQCYGILSGINLQQSNLSFHEPHYRADWSSNDNVV</sequence>